<sequence>MLDRDLPLHALGLNAIDDPAWFCKSRHRLGDQPPVFFQMLRAGSRQSMLANRARSSGSTAIR</sequence>
<protein>
    <submittedName>
        <fullName evidence="1">Uncharacterized protein</fullName>
    </submittedName>
</protein>
<gene>
    <name evidence="1" type="ORF">SAMN05216236_103135</name>
</gene>
<dbReference type="Proteomes" id="UP000182466">
    <property type="component" value="Unassembled WGS sequence"/>
</dbReference>
<name>A0A1I6YZX4_9RHOB</name>
<dbReference type="EMBL" id="FPAW01000003">
    <property type="protein sequence ID" value="SFT55952.1"/>
    <property type="molecule type" value="Genomic_DNA"/>
</dbReference>
<accession>A0A1I6YZX4</accession>
<evidence type="ECO:0000313" key="2">
    <source>
        <dbReference type="Proteomes" id="UP000182466"/>
    </source>
</evidence>
<dbReference type="AlphaFoldDB" id="A0A1I6YZX4"/>
<proteinExistence type="predicted"/>
<evidence type="ECO:0000313" key="1">
    <source>
        <dbReference type="EMBL" id="SFT55952.1"/>
    </source>
</evidence>
<reference evidence="1 2" key="1">
    <citation type="submission" date="2016-10" db="EMBL/GenBank/DDBJ databases">
        <authorList>
            <person name="de Groot N.N."/>
        </authorList>
    </citation>
    <scope>NUCLEOTIDE SEQUENCE [LARGE SCALE GENOMIC DNA]</scope>
    <source>
        <strain evidence="1 2">CGMCC 1.10959</strain>
    </source>
</reference>
<keyword evidence="2" id="KW-1185">Reference proteome</keyword>
<organism evidence="1 2">
    <name type="scientific">Sedimentitalea nanhaiensis</name>
    <dbReference type="NCBI Taxonomy" id="999627"/>
    <lineage>
        <taxon>Bacteria</taxon>
        <taxon>Pseudomonadati</taxon>
        <taxon>Pseudomonadota</taxon>
        <taxon>Alphaproteobacteria</taxon>
        <taxon>Rhodobacterales</taxon>
        <taxon>Paracoccaceae</taxon>
        <taxon>Sedimentitalea</taxon>
    </lineage>
</organism>